<name>A0ABV7XJA6_9GAMM</name>
<sequence>MAWPLALAAMAHGAWLAWREARAVRGELVIPGADGRASIDGRAVDGLSVRWRGPIAFVQWRDGDGHCHRHVFFPDTLPAARRRELRLAAPAPAPARRASSVAP</sequence>
<proteinExistence type="predicted"/>
<dbReference type="RefSeq" id="WP_386742487.1">
    <property type="nucleotide sequence ID" value="NZ_JBHRYA010000003.1"/>
</dbReference>
<reference evidence="2" key="1">
    <citation type="journal article" date="2019" name="Int. J. Syst. Evol. Microbiol.">
        <title>The Global Catalogue of Microorganisms (GCM) 10K type strain sequencing project: providing services to taxonomists for standard genome sequencing and annotation.</title>
        <authorList>
            <consortium name="The Broad Institute Genomics Platform"/>
            <consortium name="The Broad Institute Genome Sequencing Center for Infectious Disease"/>
            <person name="Wu L."/>
            <person name="Ma J."/>
        </authorList>
    </citation>
    <scope>NUCLEOTIDE SEQUENCE [LARGE SCALE GENOMIC DNA]</scope>
    <source>
        <strain evidence="2">KCTC 42441</strain>
    </source>
</reference>
<dbReference type="Proteomes" id="UP001595705">
    <property type="component" value="Unassembled WGS sequence"/>
</dbReference>
<evidence type="ECO:0000313" key="2">
    <source>
        <dbReference type="Proteomes" id="UP001595705"/>
    </source>
</evidence>
<evidence type="ECO:0008006" key="3">
    <source>
        <dbReference type="Google" id="ProtNLM"/>
    </source>
</evidence>
<keyword evidence="2" id="KW-1185">Reference proteome</keyword>
<dbReference type="EMBL" id="JBHRYA010000003">
    <property type="protein sequence ID" value="MFC3715363.1"/>
    <property type="molecule type" value="Genomic_DNA"/>
</dbReference>
<evidence type="ECO:0000313" key="1">
    <source>
        <dbReference type="EMBL" id="MFC3715363.1"/>
    </source>
</evidence>
<protein>
    <recommendedName>
        <fullName evidence="3">DUF3301 domain-containing protein</fullName>
    </recommendedName>
</protein>
<comment type="caution">
    <text evidence="1">The sequence shown here is derived from an EMBL/GenBank/DDBJ whole genome shotgun (WGS) entry which is preliminary data.</text>
</comment>
<organism evidence="1 2">
    <name type="scientific">Luteimonas soli</name>
    <dbReference type="NCBI Taxonomy" id="1648966"/>
    <lineage>
        <taxon>Bacteria</taxon>
        <taxon>Pseudomonadati</taxon>
        <taxon>Pseudomonadota</taxon>
        <taxon>Gammaproteobacteria</taxon>
        <taxon>Lysobacterales</taxon>
        <taxon>Lysobacteraceae</taxon>
        <taxon>Luteimonas</taxon>
    </lineage>
</organism>
<accession>A0ABV7XJA6</accession>
<gene>
    <name evidence="1" type="ORF">ACFONC_04265</name>
</gene>